<dbReference type="InterPro" id="IPR019953">
    <property type="entry name" value="OHR"/>
</dbReference>
<evidence type="ECO:0008006" key="4">
    <source>
        <dbReference type="Google" id="ProtNLM"/>
    </source>
</evidence>
<dbReference type="EMBL" id="CAJNOR010003771">
    <property type="protein sequence ID" value="CAF1446072.1"/>
    <property type="molecule type" value="Genomic_DNA"/>
</dbReference>
<dbReference type="InterPro" id="IPR015946">
    <property type="entry name" value="KH_dom-like_a/b"/>
</dbReference>
<dbReference type="InterPro" id="IPR003718">
    <property type="entry name" value="OsmC/Ohr_fam"/>
</dbReference>
<dbReference type="Gene3D" id="3.30.300.20">
    <property type="match status" value="1"/>
</dbReference>
<gene>
    <name evidence="2" type="ORF">XAT740_LOCUS36597</name>
</gene>
<dbReference type="PANTHER" id="PTHR33797">
    <property type="entry name" value="ORGANIC HYDROPEROXIDE RESISTANCE PROTEIN-LIKE"/>
    <property type="match status" value="1"/>
</dbReference>
<dbReference type="GO" id="GO:0006979">
    <property type="term" value="P:response to oxidative stress"/>
    <property type="evidence" value="ECO:0007669"/>
    <property type="project" value="InterPro"/>
</dbReference>
<proteinExistence type="inferred from homology"/>
<dbReference type="Pfam" id="PF02566">
    <property type="entry name" value="OsmC"/>
    <property type="match status" value="1"/>
</dbReference>
<sequence>MSFNLFRPLLSSRAINSLSESIRTYSIMYTTRCTSSGGRDGQVKCDDNPSHLNVKLTKPKELGGSGGDGTNPEELFAAGYSACFLGAMGLAAKNLKKNLPSSTTVSAAVSIGKHTNGNLGLKVDLTAKLPGASQADADAIVKAAHQICPYSHATRNNVDVAIKATT</sequence>
<dbReference type="PANTHER" id="PTHR33797:SF2">
    <property type="entry name" value="ORGANIC HYDROPEROXIDE RESISTANCE PROTEIN-LIKE"/>
    <property type="match status" value="1"/>
</dbReference>
<dbReference type="SUPFAM" id="SSF82784">
    <property type="entry name" value="OsmC-like"/>
    <property type="match status" value="1"/>
</dbReference>
<reference evidence="2" key="1">
    <citation type="submission" date="2021-02" db="EMBL/GenBank/DDBJ databases">
        <authorList>
            <person name="Nowell W R."/>
        </authorList>
    </citation>
    <scope>NUCLEOTIDE SEQUENCE</scope>
</reference>
<evidence type="ECO:0000313" key="2">
    <source>
        <dbReference type="EMBL" id="CAF1446072.1"/>
    </source>
</evidence>
<dbReference type="NCBIfam" id="TIGR03561">
    <property type="entry name" value="organ_hyd_perox"/>
    <property type="match status" value="1"/>
</dbReference>
<dbReference type="Gene3D" id="2.20.25.10">
    <property type="match status" value="1"/>
</dbReference>
<evidence type="ECO:0000256" key="1">
    <source>
        <dbReference type="ARBA" id="ARBA00007378"/>
    </source>
</evidence>
<name>A0A815PA28_ADIRI</name>
<dbReference type="InterPro" id="IPR036102">
    <property type="entry name" value="OsmC/Ohrsf"/>
</dbReference>
<dbReference type="AlphaFoldDB" id="A0A815PA28"/>
<protein>
    <recommendedName>
        <fullName evidence="4">Organic hydroperoxide resistance protein</fullName>
    </recommendedName>
</protein>
<dbReference type="Proteomes" id="UP000663828">
    <property type="component" value="Unassembled WGS sequence"/>
</dbReference>
<keyword evidence="3" id="KW-1185">Reference proteome</keyword>
<evidence type="ECO:0000313" key="3">
    <source>
        <dbReference type="Proteomes" id="UP000663828"/>
    </source>
</evidence>
<accession>A0A815PA28</accession>
<comment type="caution">
    <text evidence="2">The sequence shown here is derived from an EMBL/GenBank/DDBJ whole genome shotgun (WGS) entry which is preliminary data.</text>
</comment>
<comment type="similarity">
    <text evidence="1">Belongs to the OsmC/Ohr family.</text>
</comment>
<organism evidence="2 3">
    <name type="scientific">Adineta ricciae</name>
    <name type="common">Rotifer</name>
    <dbReference type="NCBI Taxonomy" id="249248"/>
    <lineage>
        <taxon>Eukaryota</taxon>
        <taxon>Metazoa</taxon>
        <taxon>Spiralia</taxon>
        <taxon>Gnathifera</taxon>
        <taxon>Rotifera</taxon>
        <taxon>Eurotatoria</taxon>
        <taxon>Bdelloidea</taxon>
        <taxon>Adinetida</taxon>
        <taxon>Adinetidae</taxon>
        <taxon>Adineta</taxon>
    </lineage>
</organism>